<dbReference type="InterPro" id="IPR018641">
    <property type="entry name" value="Trfase_1_rSAM/seldom-assoc"/>
</dbReference>
<keyword evidence="2" id="KW-0808">Transferase</keyword>
<gene>
    <name evidence="2" type="ORF">F4148_01800</name>
</gene>
<dbReference type="Pfam" id="PF09837">
    <property type="entry name" value="DUF2064"/>
    <property type="match status" value="1"/>
</dbReference>
<dbReference type="PANTHER" id="PTHR36529">
    <property type="entry name" value="SLL1095 PROTEIN"/>
    <property type="match status" value="1"/>
</dbReference>
<dbReference type="Gene3D" id="3.90.550.10">
    <property type="entry name" value="Spore Coat Polysaccharide Biosynthesis Protein SpsA, Chain A"/>
    <property type="match status" value="1"/>
</dbReference>
<organism evidence="2">
    <name type="scientific">Caldilineaceae bacterium SB0675_bin_29</name>
    <dbReference type="NCBI Taxonomy" id="2605266"/>
    <lineage>
        <taxon>Bacteria</taxon>
        <taxon>Bacillati</taxon>
        <taxon>Chloroflexota</taxon>
        <taxon>Caldilineae</taxon>
        <taxon>Caldilineales</taxon>
        <taxon>Caldilineaceae</taxon>
    </lineage>
</organism>
<sequence>MTAQNEGAAPRGGIEPSFPGDSLLSDCGPLLRPSIPSYDDNASGRALLVMAKQPVPGRAKTRLVPTLTSDAAASLYHCFLEDILATVRAAARLEAFMPVIAYTPAVAFDFFRRLAPDFWLIPQDGLAPAARPGLPAGGPPANSTPRPSAAPRSPSPRTQQESPAHRPERLGDRLQFVLSTVLGCGLRQVAAMNSDSPTLPAELLTSAIRRLDDPHVDAVFGPCADGGYYFIGVKDPPGRLVTGVQMSTPTVLRDTLAIAAEEGIRVDLLPEWYDVDSAAELERLSAELASHPERAPATSRFLTTKWTSMSSSQH</sequence>
<comment type="caution">
    <text evidence="2">The sequence shown here is derived from an EMBL/GenBank/DDBJ whole genome shotgun (WGS) entry which is preliminary data.</text>
</comment>
<proteinExistence type="predicted"/>
<accession>A0A6B1FSE6</accession>
<dbReference type="SUPFAM" id="SSF53448">
    <property type="entry name" value="Nucleotide-diphospho-sugar transferases"/>
    <property type="match status" value="1"/>
</dbReference>
<evidence type="ECO:0000313" key="2">
    <source>
        <dbReference type="EMBL" id="MYH60542.1"/>
    </source>
</evidence>
<feature type="region of interest" description="Disordered" evidence="1">
    <location>
        <begin position="130"/>
        <end position="169"/>
    </location>
</feature>
<dbReference type="EMBL" id="VYDA01000066">
    <property type="protein sequence ID" value="MYH60542.1"/>
    <property type="molecule type" value="Genomic_DNA"/>
</dbReference>
<feature type="compositionally biased region" description="Low complexity" evidence="1">
    <location>
        <begin position="130"/>
        <end position="158"/>
    </location>
</feature>
<feature type="region of interest" description="Disordered" evidence="1">
    <location>
        <begin position="1"/>
        <end position="20"/>
    </location>
</feature>
<reference evidence="2" key="1">
    <citation type="submission" date="2019-09" db="EMBL/GenBank/DDBJ databases">
        <title>Characterisation of the sponge microbiome using genome-centric metagenomics.</title>
        <authorList>
            <person name="Engelberts J.P."/>
            <person name="Robbins S.J."/>
            <person name="De Goeij J.M."/>
            <person name="Aranda M."/>
            <person name="Bell S.C."/>
            <person name="Webster N.S."/>
        </authorList>
    </citation>
    <scope>NUCLEOTIDE SEQUENCE</scope>
    <source>
        <strain evidence="2">SB0675_bin_29</strain>
    </source>
</reference>
<protein>
    <submittedName>
        <fullName evidence="2">Glycosyltransferase</fullName>
    </submittedName>
</protein>
<dbReference type="AlphaFoldDB" id="A0A6B1FSE6"/>
<dbReference type="InterPro" id="IPR029044">
    <property type="entry name" value="Nucleotide-diphossugar_trans"/>
</dbReference>
<name>A0A6B1FSE6_9CHLR</name>
<evidence type="ECO:0000256" key="1">
    <source>
        <dbReference type="SAM" id="MobiDB-lite"/>
    </source>
</evidence>
<dbReference type="GO" id="GO:0016740">
    <property type="term" value="F:transferase activity"/>
    <property type="evidence" value="ECO:0007669"/>
    <property type="project" value="UniProtKB-KW"/>
</dbReference>
<dbReference type="PANTHER" id="PTHR36529:SF1">
    <property type="entry name" value="GLYCOSYLTRANSFERASE"/>
    <property type="match status" value="1"/>
</dbReference>